<evidence type="ECO:0000313" key="2">
    <source>
        <dbReference type="Proteomes" id="UP000828941"/>
    </source>
</evidence>
<gene>
    <name evidence="1" type="ORF">L6164_026422</name>
</gene>
<evidence type="ECO:0000313" key="1">
    <source>
        <dbReference type="EMBL" id="KAI4313439.1"/>
    </source>
</evidence>
<sequence length="295" mass="32761">MALKDPSLILLLAIFSFLITPSHAIECVSDSGVLVTYWGQNRFEGTLKETCESGNFKIVNLAFLNIFGRGEDPDLDFTGHCGHGAASCTNLASEIQYCQSQGIKVLLSLGGEYTYLYDIPSEEFAKDFATYLYDNFLSGQSGPVGSVTLDGIDFFIKNGKPDYVDYLAAELIGLRESNNKTCTYDERYNDTSNLFRSWNTWSSSIPSKSLLFLGIPANPEGTLNGGYIDPDLLKSDVLPTIKQSSNYGGVMLWNRYYDTLTDPSYSDQIRDAVGRECRCVCDDSFAFYGLLRKPM</sequence>
<comment type="caution">
    <text evidence="1">The sequence shown here is derived from an EMBL/GenBank/DDBJ whole genome shotgun (WGS) entry which is preliminary data.</text>
</comment>
<organism evidence="1 2">
    <name type="scientific">Bauhinia variegata</name>
    <name type="common">Purple orchid tree</name>
    <name type="synonym">Phanera variegata</name>
    <dbReference type="NCBI Taxonomy" id="167791"/>
    <lineage>
        <taxon>Eukaryota</taxon>
        <taxon>Viridiplantae</taxon>
        <taxon>Streptophyta</taxon>
        <taxon>Embryophyta</taxon>
        <taxon>Tracheophyta</taxon>
        <taxon>Spermatophyta</taxon>
        <taxon>Magnoliopsida</taxon>
        <taxon>eudicotyledons</taxon>
        <taxon>Gunneridae</taxon>
        <taxon>Pentapetalae</taxon>
        <taxon>rosids</taxon>
        <taxon>fabids</taxon>
        <taxon>Fabales</taxon>
        <taxon>Fabaceae</taxon>
        <taxon>Cercidoideae</taxon>
        <taxon>Cercideae</taxon>
        <taxon>Bauhiniinae</taxon>
        <taxon>Bauhinia</taxon>
    </lineage>
</organism>
<reference evidence="1 2" key="1">
    <citation type="journal article" date="2022" name="DNA Res.">
        <title>Chromosomal-level genome assembly of the orchid tree Bauhinia variegata (Leguminosae; Cercidoideae) supports the allotetraploid origin hypothesis of Bauhinia.</title>
        <authorList>
            <person name="Zhong Y."/>
            <person name="Chen Y."/>
            <person name="Zheng D."/>
            <person name="Pang J."/>
            <person name="Liu Y."/>
            <person name="Luo S."/>
            <person name="Meng S."/>
            <person name="Qian L."/>
            <person name="Wei D."/>
            <person name="Dai S."/>
            <person name="Zhou R."/>
        </authorList>
    </citation>
    <scope>NUCLEOTIDE SEQUENCE [LARGE SCALE GENOMIC DNA]</scope>
    <source>
        <strain evidence="1">BV-YZ2020</strain>
    </source>
</reference>
<protein>
    <submittedName>
        <fullName evidence="1">Uncharacterized protein</fullName>
    </submittedName>
</protein>
<dbReference type="Proteomes" id="UP000828941">
    <property type="component" value="Chromosome 11"/>
</dbReference>
<proteinExistence type="predicted"/>
<keyword evidence="2" id="KW-1185">Reference proteome</keyword>
<accession>A0ACB9LQI0</accession>
<name>A0ACB9LQI0_BAUVA</name>
<dbReference type="EMBL" id="CM039436">
    <property type="protein sequence ID" value="KAI4313439.1"/>
    <property type="molecule type" value="Genomic_DNA"/>
</dbReference>